<dbReference type="InterPro" id="IPR020103">
    <property type="entry name" value="PsdUridine_synth_cat_dom_sf"/>
</dbReference>
<dbReference type="Pfam" id="PF00849">
    <property type="entry name" value="PseudoU_synth_2"/>
    <property type="match status" value="1"/>
</dbReference>
<dbReference type="InterPro" id="IPR006224">
    <property type="entry name" value="PsdUridine_synth_RluA-like_CS"/>
</dbReference>
<organism evidence="5 6">
    <name type="scientific">Virgibacillus tibetensis</name>
    <dbReference type="NCBI Taxonomy" id="3042313"/>
    <lineage>
        <taxon>Bacteria</taxon>
        <taxon>Bacillati</taxon>
        <taxon>Bacillota</taxon>
        <taxon>Bacilli</taxon>
        <taxon>Bacillales</taxon>
        <taxon>Bacillaceae</taxon>
        <taxon>Virgibacillus</taxon>
    </lineage>
</organism>
<dbReference type="EC" id="5.4.99.-" evidence="3"/>
<comment type="similarity">
    <text evidence="2 3">Belongs to the pseudouridine synthase RluA family.</text>
</comment>
<evidence type="ECO:0000313" key="5">
    <source>
        <dbReference type="EMBL" id="MEC5423589.1"/>
    </source>
</evidence>
<dbReference type="Proteomes" id="UP001335737">
    <property type="component" value="Unassembled WGS sequence"/>
</dbReference>
<dbReference type="GO" id="GO:0016853">
    <property type="term" value="F:isomerase activity"/>
    <property type="evidence" value="ECO:0007669"/>
    <property type="project" value="UniProtKB-KW"/>
</dbReference>
<dbReference type="InterPro" id="IPR050188">
    <property type="entry name" value="RluA_PseudoU_synthase"/>
</dbReference>
<dbReference type="PANTHER" id="PTHR21600">
    <property type="entry name" value="MITOCHONDRIAL RNA PSEUDOURIDINE SYNTHASE"/>
    <property type="match status" value="1"/>
</dbReference>
<dbReference type="PROSITE" id="PS01129">
    <property type="entry name" value="PSI_RLU"/>
    <property type="match status" value="1"/>
</dbReference>
<dbReference type="InterPro" id="IPR006225">
    <property type="entry name" value="PsdUridine_synth_RluC/D"/>
</dbReference>
<dbReference type="InterPro" id="IPR006145">
    <property type="entry name" value="PsdUridine_synth_RsuA/RluA"/>
</dbReference>
<evidence type="ECO:0000256" key="2">
    <source>
        <dbReference type="ARBA" id="ARBA00010876"/>
    </source>
</evidence>
<comment type="catalytic activity">
    <reaction evidence="1 3">
        <text>a uridine in RNA = a pseudouridine in RNA</text>
        <dbReference type="Rhea" id="RHEA:48348"/>
        <dbReference type="Rhea" id="RHEA-COMP:12068"/>
        <dbReference type="Rhea" id="RHEA-COMP:12069"/>
        <dbReference type="ChEBI" id="CHEBI:65314"/>
        <dbReference type="ChEBI" id="CHEBI:65315"/>
    </reaction>
</comment>
<keyword evidence="6" id="KW-1185">Reference proteome</keyword>
<dbReference type="Gene3D" id="3.30.2350.10">
    <property type="entry name" value="Pseudouridine synthase"/>
    <property type="match status" value="1"/>
</dbReference>
<comment type="caution">
    <text evidence="5">The sequence shown here is derived from an EMBL/GenBank/DDBJ whole genome shotgun (WGS) entry which is preliminary data.</text>
</comment>
<comment type="function">
    <text evidence="3">Responsible for synthesis of pseudouridine from uracil.</text>
</comment>
<evidence type="ECO:0000256" key="1">
    <source>
        <dbReference type="ARBA" id="ARBA00000073"/>
    </source>
</evidence>
<dbReference type="EMBL" id="JARZFX010000003">
    <property type="protein sequence ID" value="MEC5423589.1"/>
    <property type="molecule type" value="Genomic_DNA"/>
</dbReference>
<reference evidence="5 6" key="1">
    <citation type="journal article" date="2024" name="Int. J. Syst. Evol. Microbiol.">
        <title>Virgibacillus tibetensis sp. nov., isolated from salt lake on the Tibetan Plateau of China.</title>
        <authorList>
            <person name="Phurbu D."/>
            <person name="Liu Z.-X."/>
            <person name="Wang R."/>
            <person name="Zheng Y.-Y."/>
            <person name="Liu H.-C."/>
            <person name="Zhou Y.-G."/>
            <person name="Yu Y.-J."/>
            <person name="Li A.-H."/>
        </authorList>
    </citation>
    <scope>NUCLEOTIDE SEQUENCE [LARGE SCALE GENOMIC DNA]</scope>
    <source>
        <strain evidence="5 6">C22-A2</strain>
    </source>
</reference>
<dbReference type="SUPFAM" id="SSF55120">
    <property type="entry name" value="Pseudouridine synthase"/>
    <property type="match status" value="1"/>
</dbReference>
<gene>
    <name evidence="5" type="ORF">QGM71_08805</name>
</gene>
<proteinExistence type="inferred from homology"/>
<evidence type="ECO:0000313" key="6">
    <source>
        <dbReference type="Proteomes" id="UP001335737"/>
    </source>
</evidence>
<dbReference type="NCBIfam" id="TIGR00005">
    <property type="entry name" value="rluA_subfam"/>
    <property type="match status" value="1"/>
</dbReference>
<evidence type="ECO:0000259" key="4">
    <source>
        <dbReference type="Pfam" id="PF00849"/>
    </source>
</evidence>
<sequence>MKWVIDNEHSGMIIREYLQAIHGFSRRLVKTVKLGGGEILVDGVPQTVRYTLTSGEKLTLCFPPEIRGNHMKPEQMELAILFEDEAIMIIDKAPYMATIPSITHPSGTVANGILGHYDQHKLPYTVHVVTRLDRNTSGLLLIAKHSYSHSILAASQKSGNVNRKYQAVMEGHLTDKQGTINAPIGRKKGSIIERTVSEAGKTAVTHYRVLREENTHSLVDIELETGRTHQIRVHFQHMGHPLAGDDLYGGSTALIERQALHCCFLSFEHPISKKVIQFESALPADMRTLLDYSK</sequence>
<accession>A0ABU6KGL3</accession>
<protein>
    <recommendedName>
        <fullName evidence="3">Pseudouridine synthase</fullName>
        <ecNumber evidence="3">5.4.99.-</ecNumber>
    </recommendedName>
</protein>
<keyword evidence="3 5" id="KW-0413">Isomerase</keyword>
<feature type="domain" description="Pseudouridine synthase RsuA/RluA-like" evidence="4">
    <location>
        <begin position="119"/>
        <end position="237"/>
    </location>
</feature>
<dbReference type="PANTHER" id="PTHR21600:SF35">
    <property type="entry name" value="PSEUDOURIDINE SYNTHASE"/>
    <property type="match status" value="1"/>
</dbReference>
<name>A0ABU6KGL3_9BACI</name>
<evidence type="ECO:0000256" key="3">
    <source>
        <dbReference type="RuleBase" id="RU362028"/>
    </source>
</evidence>
<dbReference type="CDD" id="cd02869">
    <property type="entry name" value="PseudoU_synth_RluA_like"/>
    <property type="match status" value="1"/>
</dbReference>
<dbReference type="RefSeq" id="WP_327607158.1">
    <property type="nucleotide sequence ID" value="NZ_JARZFX010000003.1"/>
</dbReference>